<keyword evidence="2" id="KW-0472">Membrane</keyword>
<sequence length="293" mass="31201">MKRSVYKSAMSQLKTSEDFNEATYQKLMREMEKTEPGGQVNQIQSKEMAKMEKAKKKTLTGWTVGVAACAVLAVGIFAINQNGPTKDSVASPTVSPSATAQPSQIVSEKPPIMGKVQVNIDGVITEVSADGKSFKVGDLWVEITDQTKLGSNEPTATAPSEELLQKEFKVGNIVSGFTSQDVASGRVTADVIYNNMAPAKEEAPIKGKAMVNIDGVISEVSADGKSFKVGDLWVTVTPDTAMGIDGPTAAEPSDELLQKEFKVGNIVSGFTSEDVSSGKVNATRIYNNMAPQQ</sequence>
<keyword evidence="4" id="KW-1185">Reference proteome</keyword>
<dbReference type="Proteomes" id="UP001161691">
    <property type="component" value="Unassembled WGS sequence"/>
</dbReference>
<accession>A0ABT6TTF7</accession>
<keyword evidence="2" id="KW-0812">Transmembrane</keyword>
<proteinExistence type="predicted"/>
<comment type="caution">
    <text evidence="3">The sequence shown here is derived from an EMBL/GenBank/DDBJ whole genome shotgun (WGS) entry which is preliminary data.</text>
</comment>
<feature type="transmembrane region" description="Helical" evidence="2">
    <location>
        <begin position="59"/>
        <end position="79"/>
    </location>
</feature>
<keyword evidence="2" id="KW-1133">Transmembrane helix</keyword>
<dbReference type="RefSeq" id="WP_282912407.1">
    <property type="nucleotide sequence ID" value="NZ_JAGRPV010000001.1"/>
</dbReference>
<evidence type="ECO:0000313" key="4">
    <source>
        <dbReference type="Proteomes" id="UP001161691"/>
    </source>
</evidence>
<evidence type="ECO:0000256" key="2">
    <source>
        <dbReference type="SAM" id="Phobius"/>
    </source>
</evidence>
<dbReference type="EMBL" id="JAGRPV010000001">
    <property type="protein sequence ID" value="MDI4649801.1"/>
    <property type="molecule type" value="Genomic_DNA"/>
</dbReference>
<evidence type="ECO:0000313" key="3">
    <source>
        <dbReference type="EMBL" id="MDI4649801.1"/>
    </source>
</evidence>
<feature type="region of interest" description="Disordered" evidence="1">
    <location>
        <begin position="85"/>
        <end position="104"/>
    </location>
</feature>
<name>A0ABT6TTF7_9BACL</name>
<organism evidence="3 4">
    <name type="scientific">Cohnella hashimotonis</name>
    <dbReference type="NCBI Taxonomy" id="2826895"/>
    <lineage>
        <taxon>Bacteria</taxon>
        <taxon>Bacillati</taxon>
        <taxon>Bacillota</taxon>
        <taxon>Bacilli</taxon>
        <taxon>Bacillales</taxon>
        <taxon>Paenibacillaceae</taxon>
        <taxon>Cohnella</taxon>
    </lineage>
</organism>
<protein>
    <submittedName>
        <fullName evidence="3">DUF5666 domain-containing protein</fullName>
    </submittedName>
</protein>
<evidence type="ECO:0000256" key="1">
    <source>
        <dbReference type="SAM" id="MobiDB-lite"/>
    </source>
</evidence>
<reference evidence="3" key="1">
    <citation type="submission" date="2023-04" db="EMBL/GenBank/DDBJ databases">
        <title>Comparative genomic analysis of Cohnella hashimotonis sp. nov., isolated from the International Space Station.</title>
        <authorList>
            <person name="Venkateswaran K."/>
            <person name="Simpson A."/>
        </authorList>
    </citation>
    <scope>NUCLEOTIDE SEQUENCE</scope>
    <source>
        <strain evidence="3">F6_2S_P_1</strain>
    </source>
</reference>
<gene>
    <name evidence="3" type="ORF">KB449_33045</name>
</gene>